<reference evidence="2" key="2">
    <citation type="submission" date="2020-11" db="EMBL/GenBank/DDBJ databases">
        <authorList>
            <person name="McCartney M.A."/>
            <person name="Auch B."/>
            <person name="Kono T."/>
            <person name="Mallez S."/>
            <person name="Becker A."/>
            <person name="Gohl D.M."/>
            <person name="Silverstein K.A.T."/>
            <person name="Koren S."/>
            <person name="Bechman K.B."/>
            <person name="Herman A."/>
            <person name="Abrahante J.E."/>
            <person name="Garbe J."/>
        </authorList>
    </citation>
    <scope>NUCLEOTIDE SEQUENCE</scope>
    <source>
        <strain evidence="2">Duluth1</strain>
        <tissue evidence="2">Whole animal</tissue>
    </source>
</reference>
<comment type="caution">
    <text evidence="2">The sequence shown here is derived from an EMBL/GenBank/DDBJ whole genome shotgun (WGS) entry which is preliminary data.</text>
</comment>
<reference evidence="2" key="1">
    <citation type="journal article" date="2019" name="bioRxiv">
        <title>The Genome of the Zebra Mussel, Dreissena polymorpha: A Resource for Invasive Species Research.</title>
        <authorList>
            <person name="McCartney M.A."/>
            <person name="Auch B."/>
            <person name="Kono T."/>
            <person name="Mallez S."/>
            <person name="Zhang Y."/>
            <person name="Obille A."/>
            <person name="Becker A."/>
            <person name="Abrahante J.E."/>
            <person name="Garbe J."/>
            <person name="Badalamenti J.P."/>
            <person name="Herman A."/>
            <person name="Mangelson H."/>
            <person name="Liachko I."/>
            <person name="Sullivan S."/>
            <person name="Sone E.D."/>
            <person name="Koren S."/>
            <person name="Silverstein K.A.T."/>
            <person name="Beckman K.B."/>
            <person name="Gohl D.M."/>
        </authorList>
    </citation>
    <scope>NUCLEOTIDE SEQUENCE</scope>
    <source>
        <strain evidence="2">Duluth1</strain>
        <tissue evidence="2">Whole animal</tissue>
    </source>
</reference>
<dbReference type="EMBL" id="JAIWYP010000008">
    <property type="protein sequence ID" value="KAH3781035.1"/>
    <property type="molecule type" value="Genomic_DNA"/>
</dbReference>
<accession>A0A9D4EID4</accession>
<protein>
    <submittedName>
        <fullName evidence="2">Uncharacterized protein</fullName>
    </submittedName>
</protein>
<name>A0A9D4EID4_DREPO</name>
<dbReference type="EMBL" id="JAIWYP010000008">
    <property type="protein sequence ID" value="KAH3781224.1"/>
    <property type="molecule type" value="Genomic_DNA"/>
</dbReference>
<dbReference type="AlphaFoldDB" id="A0A9D4EID4"/>
<proteinExistence type="predicted"/>
<evidence type="ECO:0000313" key="3">
    <source>
        <dbReference type="Proteomes" id="UP000828390"/>
    </source>
</evidence>
<keyword evidence="3" id="KW-1185">Reference proteome</keyword>
<sequence length="77" mass="8819">MPGRCSKQFVWEQHVSQCELVASGEIKKTQLSVAGFAFAKSTYNPLPVLLCVWSNHGDRVVFDNYNVFLMELDYYVL</sequence>
<dbReference type="Proteomes" id="UP000828390">
    <property type="component" value="Unassembled WGS sequence"/>
</dbReference>
<gene>
    <name evidence="1" type="ORF">DPMN_158860</name>
    <name evidence="2" type="ORF">DPMN_159050</name>
</gene>
<evidence type="ECO:0000313" key="2">
    <source>
        <dbReference type="EMBL" id="KAH3781224.1"/>
    </source>
</evidence>
<organism evidence="2 3">
    <name type="scientific">Dreissena polymorpha</name>
    <name type="common">Zebra mussel</name>
    <name type="synonym">Mytilus polymorpha</name>
    <dbReference type="NCBI Taxonomy" id="45954"/>
    <lineage>
        <taxon>Eukaryota</taxon>
        <taxon>Metazoa</taxon>
        <taxon>Spiralia</taxon>
        <taxon>Lophotrochozoa</taxon>
        <taxon>Mollusca</taxon>
        <taxon>Bivalvia</taxon>
        <taxon>Autobranchia</taxon>
        <taxon>Heteroconchia</taxon>
        <taxon>Euheterodonta</taxon>
        <taxon>Imparidentia</taxon>
        <taxon>Neoheterodontei</taxon>
        <taxon>Myida</taxon>
        <taxon>Dreissenoidea</taxon>
        <taxon>Dreissenidae</taxon>
        <taxon>Dreissena</taxon>
    </lineage>
</organism>
<evidence type="ECO:0000313" key="1">
    <source>
        <dbReference type="EMBL" id="KAH3781035.1"/>
    </source>
</evidence>